<dbReference type="PROSITE" id="PS50088">
    <property type="entry name" value="ANK_REPEAT"/>
    <property type="match status" value="3"/>
</dbReference>
<dbReference type="InterPro" id="IPR002110">
    <property type="entry name" value="Ankyrin_rpt"/>
</dbReference>
<keyword evidence="5" id="KW-1185">Reference proteome</keyword>
<feature type="repeat" description="ANK" evidence="3">
    <location>
        <begin position="7"/>
        <end position="44"/>
    </location>
</feature>
<dbReference type="RefSeq" id="XP_013944286.1">
    <property type="nucleotide sequence ID" value="XM_014088811.1"/>
</dbReference>
<evidence type="ECO:0000256" key="3">
    <source>
        <dbReference type="PROSITE-ProRule" id="PRU00023"/>
    </source>
</evidence>
<dbReference type="PROSITE" id="PS50297">
    <property type="entry name" value="ANK_REP_REGION"/>
    <property type="match status" value="3"/>
</dbReference>
<dbReference type="GeneID" id="25782734"/>
<dbReference type="Gene3D" id="1.25.40.20">
    <property type="entry name" value="Ankyrin repeat-containing domain"/>
    <property type="match status" value="3"/>
</dbReference>
<keyword evidence="2 3" id="KW-0040">ANK repeat</keyword>
<sequence length="152" mass="16365">MEARDSKDRTPLHLAIQPPELQEPDTELIRQLIECGADVNATTVCHDMGNNGSTPLHLAARVNGLTEMIQDLLWVGARIDQADEDGYTPLHMAAAGNHVANIEMLIESGANVNAMCNDGKTPEMLADGNRLGCWTVNIHPEAVFQGVTIGSP</sequence>
<feature type="repeat" description="ANK" evidence="3">
    <location>
        <begin position="85"/>
        <end position="117"/>
    </location>
</feature>
<dbReference type="eggNOG" id="KOG4177">
    <property type="taxonomic scope" value="Eukaryota"/>
</dbReference>
<evidence type="ECO:0000313" key="4">
    <source>
        <dbReference type="EMBL" id="EHK46100.1"/>
    </source>
</evidence>
<comment type="caution">
    <text evidence="4">The sequence shown here is derived from an EMBL/GenBank/DDBJ whole genome shotgun (WGS) entry which is preliminary data.</text>
</comment>
<dbReference type="OrthoDB" id="341259at2759"/>
<dbReference type="Proteomes" id="UP000005426">
    <property type="component" value="Unassembled WGS sequence"/>
</dbReference>
<dbReference type="AlphaFoldDB" id="G9NTR1"/>
<feature type="repeat" description="ANK" evidence="3">
    <location>
        <begin position="51"/>
        <end position="84"/>
    </location>
</feature>
<dbReference type="EMBL" id="ABDG02000023">
    <property type="protein sequence ID" value="EHK46100.1"/>
    <property type="molecule type" value="Genomic_DNA"/>
</dbReference>
<dbReference type="KEGG" id="tatv:25782734"/>
<evidence type="ECO:0000313" key="5">
    <source>
        <dbReference type="Proteomes" id="UP000005426"/>
    </source>
</evidence>
<protein>
    <submittedName>
        <fullName evidence="4">Uncharacterized protein</fullName>
    </submittedName>
</protein>
<gene>
    <name evidence="4" type="ORF">TRIATDRAFT_308110</name>
</gene>
<dbReference type="PRINTS" id="PR01415">
    <property type="entry name" value="ANKYRIN"/>
</dbReference>
<dbReference type="SUPFAM" id="SSF48403">
    <property type="entry name" value="Ankyrin repeat"/>
    <property type="match status" value="1"/>
</dbReference>
<organism evidence="4 5">
    <name type="scientific">Hypocrea atroviridis (strain ATCC 20476 / IMI 206040)</name>
    <name type="common">Trichoderma atroviride</name>
    <dbReference type="NCBI Taxonomy" id="452589"/>
    <lineage>
        <taxon>Eukaryota</taxon>
        <taxon>Fungi</taxon>
        <taxon>Dikarya</taxon>
        <taxon>Ascomycota</taxon>
        <taxon>Pezizomycotina</taxon>
        <taxon>Sordariomycetes</taxon>
        <taxon>Hypocreomycetidae</taxon>
        <taxon>Hypocreales</taxon>
        <taxon>Hypocreaceae</taxon>
        <taxon>Trichoderma</taxon>
    </lineage>
</organism>
<evidence type="ECO:0000256" key="2">
    <source>
        <dbReference type="ARBA" id="ARBA00023043"/>
    </source>
</evidence>
<dbReference type="InterPro" id="IPR036770">
    <property type="entry name" value="Ankyrin_rpt-contain_sf"/>
</dbReference>
<keyword evidence="1" id="KW-0677">Repeat</keyword>
<dbReference type="PANTHER" id="PTHR24197:SF48">
    <property type="entry name" value="ANKYRIN REPEAT DOMAIN-CONTAINING PROTEIN 61"/>
    <property type="match status" value="1"/>
</dbReference>
<evidence type="ECO:0000256" key="1">
    <source>
        <dbReference type="ARBA" id="ARBA00022737"/>
    </source>
</evidence>
<proteinExistence type="predicted"/>
<dbReference type="Pfam" id="PF00023">
    <property type="entry name" value="Ank"/>
    <property type="match status" value="1"/>
</dbReference>
<dbReference type="STRING" id="452589.G9NTR1"/>
<accession>G9NTR1</accession>
<name>G9NTR1_HYPAI</name>
<dbReference type="HOGENOM" id="CLU_1722620_0_0_1"/>
<dbReference type="SMART" id="SM00248">
    <property type="entry name" value="ANK"/>
    <property type="match status" value="3"/>
</dbReference>
<dbReference type="Pfam" id="PF12796">
    <property type="entry name" value="Ank_2"/>
    <property type="match status" value="1"/>
</dbReference>
<reference evidence="4 5" key="1">
    <citation type="journal article" date="2011" name="Genome Biol.">
        <title>Comparative genome sequence analysis underscores mycoparasitism as the ancestral life style of Trichoderma.</title>
        <authorList>
            <person name="Kubicek C.P."/>
            <person name="Herrera-Estrella A."/>
            <person name="Seidl-Seiboth V."/>
            <person name="Martinez D.A."/>
            <person name="Druzhinina I.S."/>
            <person name="Thon M."/>
            <person name="Zeilinger S."/>
            <person name="Casas-Flores S."/>
            <person name="Horwitz B.A."/>
            <person name="Mukherjee P.K."/>
            <person name="Mukherjee M."/>
            <person name="Kredics L."/>
            <person name="Alcaraz L.D."/>
            <person name="Aerts A."/>
            <person name="Antal Z."/>
            <person name="Atanasova L."/>
            <person name="Cervantes-Badillo M.G."/>
            <person name="Challacombe J."/>
            <person name="Chertkov O."/>
            <person name="McCluskey K."/>
            <person name="Coulpier F."/>
            <person name="Deshpande N."/>
            <person name="von Doehren H."/>
            <person name="Ebbole D.J."/>
            <person name="Esquivel-Naranjo E.U."/>
            <person name="Fekete E."/>
            <person name="Flipphi M."/>
            <person name="Glaser F."/>
            <person name="Gomez-Rodriguez E.Y."/>
            <person name="Gruber S."/>
            <person name="Han C."/>
            <person name="Henrissat B."/>
            <person name="Hermosa R."/>
            <person name="Hernandez-Onate M."/>
            <person name="Karaffa L."/>
            <person name="Kosti I."/>
            <person name="Le Crom S."/>
            <person name="Lindquist E."/>
            <person name="Lucas S."/>
            <person name="Luebeck M."/>
            <person name="Luebeck P.S."/>
            <person name="Margeot A."/>
            <person name="Metz B."/>
            <person name="Misra M."/>
            <person name="Nevalainen H."/>
            <person name="Omann M."/>
            <person name="Packer N."/>
            <person name="Perrone G."/>
            <person name="Uresti-Rivera E.E."/>
            <person name="Salamov A."/>
            <person name="Schmoll M."/>
            <person name="Seiboth B."/>
            <person name="Shapiro H."/>
            <person name="Sukno S."/>
            <person name="Tamayo-Ramos J.A."/>
            <person name="Tisch D."/>
            <person name="Wiest A."/>
            <person name="Wilkinson H.H."/>
            <person name="Zhang M."/>
            <person name="Coutinho P.M."/>
            <person name="Kenerley C.M."/>
            <person name="Monte E."/>
            <person name="Baker S.E."/>
            <person name="Grigoriev I.V."/>
        </authorList>
    </citation>
    <scope>NUCLEOTIDE SEQUENCE [LARGE SCALE GENOMIC DNA]</scope>
    <source>
        <strain evidence="5">ATCC 20476 / IMI 206040</strain>
    </source>
</reference>
<dbReference type="PANTHER" id="PTHR24197">
    <property type="entry name" value="ANKYRIN REPEAT DOMAIN-CONTAINING PROTEIN 61"/>
    <property type="match status" value="1"/>
</dbReference>